<dbReference type="NCBIfam" id="TIGR00254">
    <property type="entry name" value="GGDEF"/>
    <property type="match status" value="1"/>
</dbReference>
<name>A0A934SXX7_9BURK</name>
<feature type="domain" description="PAC" evidence="2">
    <location>
        <begin position="372"/>
        <end position="424"/>
    </location>
</feature>
<reference evidence="5" key="1">
    <citation type="submission" date="2021-01" db="EMBL/GenBank/DDBJ databases">
        <title>Genome sequence of strain Noviherbaspirillum sp. DKR-6.</title>
        <authorList>
            <person name="Chaudhary D.K."/>
        </authorList>
    </citation>
    <scope>NUCLEOTIDE SEQUENCE</scope>
    <source>
        <strain evidence="5">DKR-6</strain>
    </source>
</reference>
<keyword evidence="6" id="KW-1185">Reference proteome</keyword>
<dbReference type="CDD" id="cd01949">
    <property type="entry name" value="GGDEF"/>
    <property type="match status" value="1"/>
</dbReference>
<dbReference type="SMART" id="SM00267">
    <property type="entry name" value="GGDEF"/>
    <property type="match status" value="1"/>
</dbReference>
<evidence type="ECO:0000259" key="1">
    <source>
        <dbReference type="PROSITE" id="PS50112"/>
    </source>
</evidence>
<evidence type="ECO:0000259" key="3">
    <source>
        <dbReference type="PROSITE" id="PS50883"/>
    </source>
</evidence>
<evidence type="ECO:0000259" key="2">
    <source>
        <dbReference type="PROSITE" id="PS50113"/>
    </source>
</evidence>
<feature type="domain" description="PAC" evidence="2">
    <location>
        <begin position="495"/>
        <end position="547"/>
    </location>
</feature>
<dbReference type="Gene3D" id="3.30.70.270">
    <property type="match status" value="1"/>
</dbReference>
<dbReference type="InterPro" id="IPR035919">
    <property type="entry name" value="EAL_sf"/>
</dbReference>
<dbReference type="PROSITE" id="PS50883">
    <property type="entry name" value="EAL"/>
    <property type="match status" value="1"/>
</dbReference>
<dbReference type="NCBIfam" id="TIGR00229">
    <property type="entry name" value="sensory_box"/>
    <property type="match status" value="5"/>
</dbReference>
<dbReference type="FunFam" id="3.30.70.270:FF:000001">
    <property type="entry name" value="Diguanylate cyclase domain protein"/>
    <property type="match status" value="1"/>
</dbReference>
<dbReference type="PROSITE" id="PS50887">
    <property type="entry name" value="GGDEF"/>
    <property type="match status" value="1"/>
</dbReference>
<feature type="domain" description="PAS" evidence="1">
    <location>
        <begin position="676"/>
        <end position="746"/>
    </location>
</feature>
<feature type="domain" description="PAS" evidence="1">
    <location>
        <begin position="299"/>
        <end position="369"/>
    </location>
</feature>
<dbReference type="PANTHER" id="PTHR44757">
    <property type="entry name" value="DIGUANYLATE CYCLASE DGCP"/>
    <property type="match status" value="1"/>
</dbReference>
<dbReference type="CDD" id="cd00130">
    <property type="entry name" value="PAS"/>
    <property type="match status" value="5"/>
</dbReference>
<dbReference type="InterPro" id="IPR000160">
    <property type="entry name" value="GGDEF_dom"/>
</dbReference>
<organism evidence="5 6">
    <name type="scientific">Noviherbaspirillum pedocola</name>
    <dbReference type="NCBI Taxonomy" id="2801341"/>
    <lineage>
        <taxon>Bacteria</taxon>
        <taxon>Pseudomonadati</taxon>
        <taxon>Pseudomonadota</taxon>
        <taxon>Betaproteobacteria</taxon>
        <taxon>Burkholderiales</taxon>
        <taxon>Oxalobacteraceae</taxon>
        <taxon>Noviherbaspirillum</taxon>
    </lineage>
</organism>
<feature type="domain" description="PAC" evidence="2">
    <location>
        <begin position="623"/>
        <end position="675"/>
    </location>
</feature>
<dbReference type="PROSITE" id="PS50113">
    <property type="entry name" value="PAC"/>
    <property type="match status" value="4"/>
</dbReference>
<dbReference type="SMART" id="SM00091">
    <property type="entry name" value="PAS"/>
    <property type="match status" value="7"/>
</dbReference>
<feature type="domain" description="GGDEF" evidence="4">
    <location>
        <begin position="962"/>
        <end position="1095"/>
    </location>
</feature>
<dbReference type="InterPro" id="IPR043128">
    <property type="entry name" value="Rev_trsase/Diguanyl_cyclase"/>
</dbReference>
<dbReference type="EMBL" id="JAEPBG010000029">
    <property type="protein sequence ID" value="MBK4738886.1"/>
    <property type="molecule type" value="Genomic_DNA"/>
</dbReference>
<protein>
    <submittedName>
        <fullName evidence="5">PAS domain S-box protein</fullName>
    </submittedName>
</protein>
<dbReference type="SUPFAM" id="SSF55785">
    <property type="entry name" value="PYP-like sensor domain (PAS domain)"/>
    <property type="match status" value="6"/>
</dbReference>
<feature type="domain" description="EAL" evidence="3">
    <location>
        <begin position="1104"/>
        <end position="1358"/>
    </location>
</feature>
<dbReference type="GO" id="GO:0003824">
    <property type="term" value="F:catalytic activity"/>
    <property type="evidence" value="ECO:0007669"/>
    <property type="project" value="UniProtKB-ARBA"/>
</dbReference>
<dbReference type="Gene3D" id="3.20.20.450">
    <property type="entry name" value="EAL domain"/>
    <property type="match status" value="1"/>
</dbReference>
<evidence type="ECO:0000259" key="4">
    <source>
        <dbReference type="PROSITE" id="PS50887"/>
    </source>
</evidence>
<dbReference type="Pfam" id="PF13426">
    <property type="entry name" value="PAS_9"/>
    <property type="match status" value="1"/>
</dbReference>
<dbReference type="PANTHER" id="PTHR44757:SF2">
    <property type="entry name" value="BIOFILM ARCHITECTURE MAINTENANCE PROTEIN MBAA"/>
    <property type="match status" value="1"/>
</dbReference>
<comment type="caution">
    <text evidence="5">The sequence shown here is derived from an EMBL/GenBank/DDBJ whole genome shotgun (WGS) entry which is preliminary data.</text>
</comment>
<dbReference type="InterPro" id="IPR000014">
    <property type="entry name" value="PAS"/>
</dbReference>
<dbReference type="Gene3D" id="2.10.70.100">
    <property type="match status" value="1"/>
</dbReference>
<dbReference type="Gene3D" id="3.30.450.20">
    <property type="entry name" value="PAS domain"/>
    <property type="match status" value="7"/>
</dbReference>
<dbReference type="InterPro" id="IPR001633">
    <property type="entry name" value="EAL_dom"/>
</dbReference>
<dbReference type="Pfam" id="PF00990">
    <property type="entry name" value="GGDEF"/>
    <property type="match status" value="1"/>
</dbReference>
<dbReference type="Pfam" id="PF08447">
    <property type="entry name" value="PAS_3"/>
    <property type="match status" value="3"/>
</dbReference>
<dbReference type="InterPro" id="IPR035965">
    <property type="entry name" value="PAS-like_dom_sf"/>
</dbReference>
<sequence>MRQNDLDDHGLDDWPRKTAISAALSELDCSNAGLGPPCTWPSSLKSAAALLLRLPMPAFLLWGERSVQLYNDACLPLLGERHPAALGQPFAASWPTLWRDHASLRRAIENRKPCTLHDLCLEGATGAARHALCCMPMPDERGLTGGLLLTLHDEAPADGAGFAVRDERLCLLEEVFRSAPTFVHVLNGPDFVIESANAAFYRLAGRPDLLGRPLFRALPEMLSARYQGLLTGVLQTGEPFIGREQLVRLGGAPGREPEERYMDLVYLRLGDSPCLLGYGADVTDRVHARQEAITRLKESEAQLSAIFSRAAVGLSELSLDGRFLRVNDTLCEMLGRSREDLLGVPAAEVTHQEDLPNTVAALQRVAITGERTSLDKRYLRPDGSVVYANSALTLLHDERGNPRSFLAVTVDLTERRSAEEALRESEEHFRYTVELNPQITWTADPRGSIIASPQRWIDWTGSSALGDGWRRSVHPEDLPMVEAAWKASLDSGQPPDIEFRLRMRGGHYRWVRARAYPRRDAGGRIVRWYGNIEDIHDRRLAEEALRYSEELHRFAAEAGHIGNWDLDIASGALMLAPQMAALLGYPAEHMVLPAAQWKSLVLHEDRGALDAAIRIAVKNAERVDIEYRVRHRDGTIRWLYSRGAAVRSDGGSVIRLRGAALDITERKAADAALRASEERYRVLIELNPDAVLVDAGERIVYANPAALRILGATSTDELIGRAPTSFIEPRCRAAVRASLDQASRHGVIPPLSEQRWHRLDGSVIDVQLSLGPVYWEGAQATQMLLRDISERKRTEDALRISNERLKLVIEGSGEGIWDWDIADNRYVFSGRLKRLLGWDAVEPRDGGKALRRAIHPDDQMRVWSALRAYMEGRASSYACEFRIRTQNRGWRWMQSRGIIVARDADGKPQLMTGTMADISGKKEAEEQIWRHANFDGLTGLPNRRLFRDRLDQEVRKAARHAHRIALLFIDLDRFKQVNDLLGHDAGDMLLAQASQRLKSCVRDSDTVARLGGDEFTVILTELESFDHVEQVCQKILETLETPFNIGKEVAYMSGSVGVTIYPDDAMRSDELIRKADQAMYAAKHAGKNRFSYFTQAMDEKAHLRLRLASELRGALSAGQLEVRYQPVVELASQRIVKAEALLRWHHPRLGLVEPASFIPLAEETGMINQIGNWVFKQAADCCKVWSTHLGEPFQIGVNKSPIQFLSPKEESDWRAHLEELGLPGSSISIEITEGLLLHASSSVNNRLLEYRDAGIQVAIDDFGTGYSSMAYLKKFDIDYLKIDQSFVRDMDTDPGDRTIAESIIVMAHKLGLKVIAEGIETEAQRRLLVEAGCDYGQGFLFAKALTSADFEQLLLAGNQRAMLSA</sequence>
<evidence type="ECO:0000313" key="6">
    <source>
        <dbReference type="Proteomes" id="UP000622890"/>
    </source>
</evidence>
<dbReference type="Proteomes" id="UP000622890">
    <property type="component" value="Unassembled WGS sequence"/>
</dbReference>
<dbReference type="Pfam" id="PF08448">
    <property type="entry name" value="PAS_4"/>
    <property type="match status" value="2"/>
</dbReference>
<dbReference type="InterPro" id="IPR029787">
    <property type="entry name" value="Nucleotide_cyclase"/>
</dbReference>
<dbReference type="SMART" id="SM00086">
    <property type="entry name" value="PAC"/>
    <property type="match status" value="5"/>
</dbReference>
<feature type="domain" description="PAC" evidence="2">
    <location>
        <begin position="877"/>
        <end position="930"/>
    </location>
</feature>
<dbReference type="FunFam" id="3.30.450.20:FF:000099">
    <property type="entry name" value="Sensory box sensor histidine kinase"/>
    <property type="match status" value="1"/>
</dbReference>
<dbReference type="InterPro" id="IPR013656">
    <property type="entry name" value="PAS_4"/>
</dbReference>
<dbReference type="InterPro" id="IPR013655">
    <property type="entry name" value="PAS_fold_3"/>
</dbReference>
<dbReference type="CDD" id="cd01948">
    <property type="entry name" value="EAL"/>
    <property type="match status" value="1"/>
</dbReference>
<evidence type="ECO:0000313" key="5">
    <source>
        <dbReference type="EMBL" id="MBK4738886.1"/>
    </source>
</evidence>
<dbReference type="SUPFAM" id="SSF141868">
    <property type="entry name" value="EAL domain-like"/>
    <property type="match status" value="1"/>
</dbReference>
<dbReference type="InterPro" id="IPR001610">
    <property type="entry name" value="PAC"/>
</dbReference>
<dbReference type="Pfam" id="PF00563">
    <property type="entry name" value="EAL"/>
    <property type="match status" value="1"/>
</dbReference>
<accession>A0A934SXX7</accession>
<dbReference type="RefSeq" id="WP_200598255.1">
    <property type="nucleotide sequence ID" value="NZ_JAEPBG010000029.1"/>
</dbReference>
<proteinExistence type="predicted"/>
<dbReference type="SUPFAM" id="SSF55073">
    <property type="entry name" value="Nucleotide cyclase"/>
    <property type="match status" value="1"/>
</dbReference>
<dbReference type="PROSITE" id="PS50112">
    <property type="entry name" value="PAS"/>
    <property type="match status" value="3"/>
</dbReference>
<dbReference type="SMART" id="SM00052">
    <property type="entry name" value="EAL"/>
    <property type="match status" value="1"/>
</dbReference>
<gene>
    <name evidence="5" type="ORF">JJB74_30100</name>
</gene>
<dbReference type="InterPro" id="IPR052155">
    <property type="entry name" value="Biofilm_reg_signaling"/>
</dbReference>
<feature type="domain" description="PAS" evidence="1">
    <location>
        <begin position="801"/>
        <end position="873"/>
    </location>
</feature>
<dbReference type="InterPro" id="IPR000700">
    <property type="entry name" value="PAS-assoc_C"/>
</dbReference>